<proteinExistence type="predicted"/>
<evidence type="ECO:0000313" key="3">
    <source>
        <dbReference type="Proteomes" id="UP000176192"/>
    </source>
</evidence>
<comment type="caution">
    <text evidence="2">The sequence shown here is derived from an EMBL/GenBank/DDBJ whole genome shotgun (WGS) entry which is preliminary data.</text>
</comment>
<dbReference type="AlphaFoldDB" id="A0A1F6Y876"/>
<dbReference type="EMBL" id="MFVV01000041">
    <property type="protein sequence ID" value="OGJ02536.1"/>
    <property type="molecule type" value="Genomic_DNA"/>
</dbReference>
<dbReference type="Proteomes" id="UP000176192">
    <property type="component" value="Unassembled WGS sequence"/>
</dbReference>
<evidence type="ECO:0000313" key="2">
    <source>
        <dbReference type="EMBL" id="OGJ02536.1"/>
    </source>
</evidence>
<organism evidence="2 3">
    <name type="scientific">Candidatus Nomurabacteria bacterium RIFCSPLOWO2_12_FULL_46_14</name>
    <dbReference type="NCBI Taxonomy" id="1801797"/>
    <lineage>
        <taxon>Bacteria</taxon>
        <taxon>Candidatus Nomuraibacteriota</taxon>
    </lineage>
</organism>
<name>A0A1F6Y876_9BACT</name>
<accession>A0A1F6Y876</accession>
<gene>
    <name evidence="2" type="ORF">A3G06_02180</name>
</gene>
<feature type="compositionally biased region" description="Polar residues" evidence="1">
    <location>
        <begin position="10"/>
        <end position="20"/>
    </location>
</feature>
<feature type="region of interest" description="Disordered" evidence="1">
    <location>
        <begin position="1"/>
        <end position="23"/>
    </location>
</feature>
<reference evidence="2 3" key="1">
    <citation type="journal article" date="2016" name="Nat. Commun.">
        <title>Thousands of microbial genomes shed light on interconnected biogeochemical processes in an aquifer system.</title>
        <authorList>
            <person name="Anantharaman K."/>
            <person name="Brown C.T."/>
            <person name="Hug L.A."/>
            <person name="Sharon I."/>
            <person name="Castelle C.J."/>
            <person name="Probst A.J."/>
            <person name="Thomas B.C."/>
            <person name="Singh A."/>
            <person name="Wilkins M.J."/>
            <person name="Karaoz U."/>
            <person name="Brodie E.L."/>
            <person name="Williams K.H."/>
            <person name="Hubbard S.S."/>
            <person name="Banfield J.F."/>
        </authorList>
    </citation>
    <scope>NUCLEOTIDE SEQUENCE [LARGE SCALE GENOMIC DNA]</scope>
</reference>
<dbReference type="STRING" id="1801797.A3G06_02180"/>
<protein>
    <submittedName>
        <fullName evidence="2">Uncharacterized protein</fullName>
    </submittedName>
</protein>
<evidence type="ECO:0000256" key="1">
    <source>
        <dbReference type="SAM" id="MobiDB-lite"/>
    </source>
</evidence>
<sequence length="287" mass="32964">MDEGALGNDIKTQQSEQGQLPKNEGMVEELGQMREKLHDSFNTLFRATMGGTYARNSEEGFSGDAASIYVLVVFKNKSGEATPELVKVGWGEFSKQTFEGDKYPAFRNFPFDIFCVSQRDSYFANESLRQEMIENPQKYLSARSLFVANNGQVQTSELTDDYRHNLKREIEAVPYNEMLRTVRNQIIARYSSPEEFANFLRELPDDLEELSRYITRLHMKETDWLITEEDESWENAQKRDADFRKISLLGRLVGMGIYRIGVAVGDRKAMESISALKREFNFTAGSF</sequence>